<dbReference type="Pfam" id="PF18907">
    <property type="entry name" value="DUF5662"/>
    <property type="match status" value="1"/>
</dbReference>
<accession>A0A6P1Y4F9</accession>
<gene>
    <name evidence="1" type="ORF">GWP43_12730</name>
</gene>
<sequence>MNEQQYDSAKDTLLHIKRVNALLLQFLQELINRAVTHDESKLHEPEKMFFDKMTPRLKTLTYGSEEYKQALAELKPALDHHYSHNSHHPEHYENGIDDFTLADLVKMFFDWKAASERHNDGDVLKSIEINKQRFGLSEQLCKIFENTERWLCIKNTINQKE</sequence>
<name>A0A6P1Y4F9_9SPIR</name>
<dbReference type="KEGG" id="trz:GWP43_12730"/>
<dbReference type="AlphaFoldDB" id="A0A6P1Y4F9"/>
<dbReference type="Proteomes" id="UP000464374">
    <property type="component" value="Chromosome"/>
</dbReference>
<organism evidence="1 2">
    <name type="scientific">Treponema vincentii</name>
    <dbReference type="NCBI Taxonomy" id="69710"/>
    <lineage>
        <taxon>Bacteria</taxon>
        <taxon>Pseudomonadati</taxon>
        <taxon>Spirochaetota</taxon>
        <taxon>Spirochaetia</taxon>
        <taxon>Spirochaetales</taxon>
        <taxon>Treponemataceae</taxon>
        <taxon>Treponema</taxon>
    </lineage>
</organism>
<dbReference type="InterPro" id="IPR043721">
    <property type="entry name" value="DUF5662"/>
</dbReference>
<proteinExistence type="predicted"/>
<evidence type="ECO:0000313" key="1">
    <source>
        <dbReference type="EMBL" id="QHX44581.1"/>
    </source>
</evidence>
<protein>
    <submittedName>
        <fullName evidence="1">Uncharacterized protein</fullName>
    </submittedName>
</protein>
<dbReference type="EMBL" id="CP048020">
    <property type="protein sequence ID" value="QHX44581.1"/>
    <property type="molecule type" value="Genomic_DNA"/>
</dbReference>
<reference evidence="1 2" key="1">
    <citation type="submission" date="2020-01" db="EMBL/GenBank/DDBJ databases">
        <title>Complete genome sequence of a human oral phylogroup 1 Treponema sp. strain ATCC 700766, originally isolated from periodontitis dental plaque.</title>
        <authorList>
            <person name="Chan Y."/>
            <person name="Huo Y.-B."/>
            <person name="Yu X.-L."/>
            <person name="Zeng H."/>
            <person name="Leung W.-K."/>
            <person name="Watt R.M."/>
        </authorList>
    </citation>
    <scope>NUCLEOTIDE SEQUENCE [LARGE SCALE GENOMIC DNA]</scope>
    <source>
        <strain evidence="1 2">OMZ 804</strain>
    </source>
</reference>
<evidence type="ECO:0000313" key="2">
    <source>
        <dbReference type="Proteomes" id="UP000464374"/>
    </source>
</evidence>